<accession>A0A1R1YQG7</accession>
<evidence type="ECO:0000256" key="1">
    <source>
        <dbReference type="SAM" id="MobiDB-lite"/>
    </source>
</evidence>
<sequence>MDNSAKKSSINLKEPEVFLDNDEDDPVFWLRRYDLFRCLMTALMPKYQREIIKNKIDTYDEAVKAAIEEEKLDKICNYEERVIDYKDENDENGKDGTERWWNQVDTMEKRKLADEERLNKRKAAKMEMGINATDNKKFTRR</sequence>
<protein>
    <submittedName>
        <fullName evidence="2">Uncharacterized protein</fullName>
    </submittedName>
</protein>
<dbReference type="EMBL" id="LSSM01000377">
    <property type="protein sequence ID" value="OMJ29095.1"/>
    <property type="molecule type" value="Genomic_DNA"/>
</dbReference>
<keyword evidence="3" id="KW-1185">Reference proteome</keyword>
<feature type="region of interest" description="Disordered" evidence="1">
    <location>
        <begin position="120"/>
        <end position="141"/>
    </location>
</feature>
<gene>
    <name evidence="2" type="ORF">AYI69_g1409</name>
</gene>
<proteinExistence type="predicted"/>
<dbReference type="Proteomes" id="UP000187429">
    <property type="component" value="Unassembled WGS sequence"/>
</dbReference>
<comment type="caution">
    <text evidence="2">The sequence shown here is derived from an EMBL/GenBank/DDBJ whole genome shotgun (WGS) entry which is preliminary data.</text>
</comment>
<dbReference type="AlphaFoldDB" id="A0A1R1YQG7"/>
<name>A0A1R1YQG7_9FUNG</name>
<evidence type="ECO:0000313" key="2">
    <source>
        <dbReference type="EMBL" id="OMJ29095.1"/>
    </source>
</evidence>
<evidence type="ECO:0000313" key="3">
    <source>
        <dbReference type="Proteomes" id="UP000187429"/>
    </source>
</evidence>
<reference evidence="3" key="1">
    <citation type="submission" date="2017-01" db="EMBL/GenBank/DDBJ databases">
        <authorList>
            <person name="Wang Y."/>
            <person name="White M."/>
            <person name="Kvist S."/>
            <person name="Moncalvo J.-M."/>
        </authorList>
    </citation>
    <scope>NUCLEOTIDE SEQUENCE [LARGE SCALE GENOMIC DNA]</scope>
    <source>
        <strain evidence="3">ID-206-W2</strain>
    </source>
</reference>
<organism evidence="2 3">
    <name type="scientific">Smittium culicis</name>
    <dbReference type="NCBI Taxonomy" id="133412"/>
    <lineage>
        <taxon>Eukaryota</taxon>
        <taxon>Fungi</taxon>
        <taxon>Fungi incertae sedis</taxon>
        <taxon>Zoopagomycota</taxon>
        <taxon>Kickxellomycotina</taxon>
        <taxon>Harpellomycetes</taxon>
        <taxon>Harpellales</taxon>
        <taxon>Legeriomycetaceae</taxon>
        <taxon>Smittium</taxon>
    </lineage>
</organism>